<dbReference type="InterPro" id="IPR036388">
    <property type="entry name" value="WH-like_DNA-bd_sf"/>
</dbReference>
<accession>A0ABQ2FK83</accession>
<dbReference type="InterPro" id="IPR039422">
    <property type="entry name" value="MarR/SlyA-like"/>
</dbReference>
<organism evidence="2 3">
    <name type="scientific">Deinococcus radiotolerans</name>
    <dbReference type="NCBI Taxonomy" id="1309407"/>
    <lineage>
        <taxon>Bacteria</taxon>
        <taxon>Thermotogati</taxon>
        <taxon>Deinococcota</taxon>
        <taxon>Deinococci</taxon>
        <taxon>Deinococcales</taxon>
        <taxon>Deinococcaceae</taxon>
        <taxon>Deinococcus</taxon>
    </lineage>
</organism>
<keyword evidence="3" id="KW-1185">Reference proteome</keyword>
<protein>
    <recommendedName>
        <fullName evidence="1">HTH marR-type domain-containing protein</fullName>
    </recommendedName>
</protein>
<dbReference type="Gene3D" id="1.10.10.10">
    <property type="entry name" value="Winged helix-like DNA-binding domain superfamily/Winged helix DNA-binding domain"/>
    <property type="match status" value="1"/>
</dbReference>
<dbReference type="Pfam" id="PF12802">
    <property type="entry name" value="MarR_2"/>
    <property type="match status" value="1"/>
</dbReference>
<dbReference type="InterPro" id="IPR036390">
    <property type="entry name" value="WH_DNA-bd_sf"/>
</dbReference>
<dbReference type="PANTHER" id="PTHR33164:SF99">
    <property type="entry name" value="MARR FAMILY REGULATORY PROTEIN"/>
    <property type="match status" value="1"/>
</dbReference>
<dbReference type="SMART" id="SM00347">
    <property type="entry name" value="HTH_MARR"/>
    <property type="match status" value="1"/>
</dbReference>
<dbReference type="Proteomes" id="UP000604341">
    <property type="component" value="Unassembled WGS sequence"/>
</dbReference>
<dbReference type="InterPro" id="IPR000835">
    <property type="entry name" value="HTH_MarR-typ"/>
</dbReference>
<dbReference type="PROSITE" id="PS50995">
    <property type="entry name" value="HTH_MARR_2"/>
    <property type="match status" value="1"/>
</dbReference>
<feature type="domain" description="HTH marR-type" evidence="1">
    <location>
        <begin position="1"/>
        <end position="136"/>
    </location>
</feature>
<name>A0ABQ2FK83_9DEIO</name>
<evidence type="ECO:0000259" key="1">
    <source>
        <dbReference type="PROSITE" id="PS50995"/>
    </source>
</evidence>
<dbReference type="SUPFAM" id="SSF46785">
    <property type="entry name" value="Winged helix' DNA-binding domain"/>
    <property type="match status" value="1"/>
</dbReference>
<reference evidence="3" key="1">
    <citation type="journal article" date="2019" name="Int. J. Syst. Evol. Microbiol.">
        <title>The Global Catalogue of Microorganisms (GCM) 10K type strain sequencing project: providing services to taxonomists for standard genome sequencing and annotation.</title>
        <authorList>
            <consortium name="The Broad Institute Genomics Platform"/>
            <consortium name="The Broad Institute Genome Sequencing Center for Infectious Disease"/>
            <person name="Wu L."/>
            <person name="Ma J."/>
        </authorList>
    </citation>
    <scope>NUCLEOTIDE SEQUENCE [LARGE SCALE GENOMIC DNA]</scope>
    <source>
        <strain evidence="3">JCM 19173</strain>
    </source>
</reference>
<sequence length="136" mass="15345">MTTDLETRWQTLDHEWQTISRALEHALNTHHDLSLSEYRVLAALEAKHDHHHRMQVLADLAGLSQSATTRLVARLEAQDCGLLARYMCPTDRRGVYTEITPAGLQKLSRARQTLQQTLATLWTPTTPDPHAEAPSS</sequence>
<comment type="caution">
    <text evidence="2">The sequence shown here is derived from an EMBL/GenBank/DDBJ whole genome shotgun (WGS) entry which is preliminary data.</text>
</comment>
<gene>
    <name evidence="2" type="ORF">GCM10010844_17430</name>
</gene>
<dbReference type="PANTHER" id="PTHR33164">
    <property type="entry name" value="TRANSCRIPTIONAL REGULATOR, MARR FAMILY"/>
    <property type="match status" value="1"/>
</dbReference>
<evidence type="ECO:0000313" key="3">
    <source>
        <dbReference type="Proteomes" id="UP000604341"/>
    </source>
</evidence>
<dbReference type="EMBL" id="BMPE01000003">
    <property type="protein sequence ID" value="GGK99650.1"/>
    <property type="molecule type" value="Genomic_DNA"/>
</dbReference>
<dbReference type="RefSeq" id="WP_189068615.1">
    <property type="nucleotide sequence ID" value="NZ_BMPE01000003.1"/>
</dbReference>
<proteinExistence type="predicted"/>
<evidence type="ECO:0000313" key="2">
    <source>
        <dbReference type="EMBL" id="GGK99650.1"/>
    </source>
</evidence>